<name>A0A0F9DMK1_9ZZZZ</name>
<reference evidence="1" key="1">
    <citation type="journal article" date="2015" name="Nature">
        <title>Complex archaea that bridge the gap between prokaryotes and eukaryotes.</title>
        <authorList>
            <person name="Spang A."/>
            <person name="Saw J.H."/>
            <person name="Jorgensen S.L."/>
            <person name="Zaremba-Niedzwiedzka K."/>
            <person name="Martijn J."/>
            <person name="Lind A.E."/>
            <person name="van Eijk R."/>
            <person name="Schleper C."/>
            <person name="Guy L."/>
            <person name="Ettema T.J."/>
        </authorList>
    </citation>
    <scope>NUCLEOTIDE SEQUENCE</scope>
</reference>
<protein>
    <submittedName>
        <fullName evidence="1">Uncharacterized protein</fullName>
    </submittedName>
</protein>
<proteinExistence type="predicted"/>
<gene>
    <name evidence="1" type="ORF">LCGC14_2259320</name>
</gene>
<sequence length="115" mass="13431">MAVNKLVWMEIEKKDKKIRVQIPIDEIEDRIVSVYSSISNTTSTYGLLKSTIASLIKSGYFDTPRRVKDIEDKLYGVAIKFSNGSIPVTLERFVEERILSRKKEKNYYLYFREGK</sequence>
<organism evidence="1">
    <name type="scientific">marine sediment metagenome</name>
    <dbReference type="NCBI Taxonomy" id="412755"/>
    <lineage>
        <taxon>unclassified sequences</taxon>
        <taxon>metagenomes</taxon>
        <taxon>ecological metagenomes</taxon>
    </lineage>
</organism>
<evidence type="ECO:0000313" key="1">
    <source>
        <dbReference type="EMBL" id="KKL55046.1"/>
    </source>
</evidence>
<accession>A0A0F9DMK1</accession>
<dbReference type="AlphaFoldDB" id="A0A0F9DMK1"/>
<comment type="caution">
    <text evidence="1">The sequence shown here is derived from an EMBL/GenBank/DDBJ whole genome shotgun (WGS) entry which is preliminary data.</text>
</comment>
<dbReference type="EMBL" id="LAZR01030982">
    <property type="protein sequence ID" value="KKL55046.1"/>
    <property type="molecule type" value="Genomic_DNA"/>
</dbReference>